<sequence>MLRNLPLRCFIAMASLAGGAGTAQAQSILAGEHADFTRIAIRKIGQTEPHLETAEDSIRVIGAAAVGTSDLTSALQKLGRARVQGIEVDASGVRVDLNCDCTAETFDYRGYYVIDIAEGKEPVAQSAAPHPDRAFQEWKIPKTSILASCSVGAWCEDLLSIEPEIDNDDYCQFASETLVNLTALQGSAAPQAERLRGYLDKGWWDEAALLIDEMSAGVSSEPFIKRGQAEADDHPACESKQETLAWVKTREPAIDWTTKAEPAQDPEPIETAAEPEPEVPALAVTSANADSDVHARALSFLETYKAELE</sequence>
<feature type="chain" id="PRO_5009906755" evidence="2">
    <location>
        <begin position="26"/>
        <end position="309"/>
    </location>
</feature>
<evidence type="ECO:0000313" key="3">
    <source>
        <dbReference type="EMBL" id="SCM69451.1"/>
    </source>
</evidence>
<feature type="region of interest" description="Disordered" evidence="1">
    <location>
        <begin position="258"/>
        <end position="280"/>
    </location>
</feature>
<dbReference type="EMBL" id="FMJB01000064">
    <property type="protein sequence ID" value="SCM69451.1"/>
    <property type="molecule type" value="Genomic_DNA"/>
</dbReference>
<keyword evidence="4" id="KW-1185">Reference proteome</keyword>
<feature type="signal peptide" evidence="2">
    <location>
        <begin position="1"/>
        <end position="25"/>
    </location>
</feature>
<dbReference type="RefSeq" id="WP_072709045.1">
    <property type="nucleotide sequence ID" value="NZ_FMJB01000064.1"/>
</dbReference>
<dbReference type="AlphaFoldDB" id="A0A1M4N3P1"/>
<dbReference type="Proteomes" id="UP000184085">
    <property type="component" value="Unassembled WGS sequence"/>
</dbReference>
<keyword evidence="2" id="KW-0732">Signal</keyword>
<evidence type="ECO:0000256" key="2">
    <source>
        <dbReference type="SAM" id="SignalP"/>
    </source>
</evidence>
<name>A0A1M4N3P1_9RHOB</name>
<accession>A0A1M4N3P1</accession>
<evidence type="ECO:0000256" key="1">
    <source>
        <dbReference type="SAM" id="MobiDB-lite"/>
    </source>
</evidence>
<proteinExistence type="predicted"/>
<gene>
    <name evidence="3" type="ORF">KARMA_3690</name>
</gene>
<protein>
    <submittedName>
        <fullName evidence="3">Putative secreted protein</fullName>
    </submittedName>
</protein>
<evidence type="ECO:0000313" key="4">
    <source>
        <dbReference type="Proteomes" id="UP000184085"/>
    </source>
</evidence>
<organism evidence="3 4">
    <name type="scientific">Donghicola eburneus</name>
    <dbReference type="NCBI Taxonomy" id="393278"/>
    <lineage>
        <taxon>Bacteria</taxon>
        <taxon>Pseudomonadati</taxon>
        <taxon>Pseudomonadota</taxon>
        <taxon>Alphaproteobacteria</taxon>
        <taxon>Rhodobacterales</taxon>
        <taxon>Roseobacteraceae</taxon>
        <taxon>Donghicola</taxon>
    </lineage>
</organism>
<reference evidence="4" key="1">
    <citation type="submission" date="2016-09" db="EMBL/GenBank/DDBJ databases">
        <authorList>
            <person name="Wibberg D."/>
        </authorList>
    </citation>
    <scope>NUCLEOTIDE SEQUENCE [LARGE SCALE GENOMIC DNA]</scope>
</reference>
<feature type="compositionally biased region" description="Low complexity" evidence="1">
    <location>
        <begin position="269"/>
        <end position="280"/>
    </location>
</feature>